<comment type="catalytic activity">
    <reaction evidence="9 10">
        <text>L-kynurenine + NADPH + O2 + H(+) = 3-hydroxy-L-kynurenine + NADP(+) + H2O</text>
        <dbReference type="Rhea" id="RHEA:20545"/>
        <dbReference type="ChEBI" id="CHEBI:15377"/>
        <dbReference type="ChEBI" id="CHEBI:15378"/>
        <dbReference type="ChEBI" id="CHEBI:15379"/>
        <dbReference type="ChEBI" id="CHEBI:57783"/>
        <dbReference type="ChEBI" id="CHEBI:57959"/>
        <dbReference type="ChEBI" id="CHEBI:58125"/>
        <dbReference type="ChEBI" id="CHEBI:58349"/>
        <dbReference type="EC" id="1.14.13.9"/>
    </reaction>
</comment>
<dbReference type="GO" id="GO:0070189">
    <property type="term" value="P:kynurenine metabolic process"/>
    <property type="evidence" value="ECO:0007669"/>
    <property type="project" value="TreeGrafter"/>
</dbReference>
<evidence type="ECO:0000259" key="12">
    <source>
        <dbReference type="Pfam" id="PF01494"/>
    </source>
</evidence>
<dbReference type="GO" id="GO:0043420">
    <property type="term" value="P:anthranilate metabolic process"/>
    <property type="evidence" value="ECO:0007669"/>
    <property type="project" value="UniProtKB-UniRule"/>
</dbReference>
<evidence type="ECO:0000313" key="13">
    <source>
        <dbReference type="EMBL" id="SAM01557.1"/>
    </source>
</evidence>
<dbReference type="GO" id="GO:0071949">
    <property type="term" value="F:FAD binding"/>
    <property type="evidence" value="ECO:0007669"/>
    <property type="project" value="InterPro"/>
</dbReference>
<keyword evidence="11" id="KW-1133">Transmembrane helix</keyword>
<keyword evidence="7 10" id="KW-0503">Monooxygenase</keyword>
<evidence type="ECO:0000256" key="10">
    <source>
        <dbReference type="HAMAP-Rule" id="MF_03018"/>
    </source>
</evidence>
<proteinExistence type="inferred from homology"/>
<feature type="domain" description="FAD-binding" evidence="12">
    <location>
        <begin position="8"/>
        <end position="337"/>
    </location>
</feature>
<dbReference type="EMBL" id="LT553527">
    <property type="protein sequence ID" value="SAM01557.1"/>
    <property type="molecule type" value="Genomic_DNA"/>
</dbReference>
<comment type="function">
    <text evidence="10">Catalyzes the hydroxylation of L-kynurenine (L-Kyn) to form 3-hydroxy-L-kynurenine (L-3OHKyn). Required for synthesis of quinolinic acid.</text>
</comment>
<feature type="transmembrane region" description="Helical" evidence="11">
    <location>
        <begin position="439"/>
        <end position="461"/>
    </location>
</feature>
<dbReference type="Gene3D" id="3.50.50.60">
    <property type="entry name" value="FAD/NAD(P)-binding domain"/>
    <property type="match status" value="1"/>
</dbReference>
<dbReference type="PANTHER" id="PTHR46028">
    <property type="entry name" value="KYNURENINE 3-MONOOXYGENASE"/>
    <property type="match status" value="1"/>
</dbReference>
<dbReference type="GO" id="GO:0005741">
    <property type="term" value="C:mitochondrial outer membrane"/>
    <property type="evidence" value="ECO:0007669"/>
    <property type="project" value="UniProtKB-SubCell"/>
</dbReference>
<dbReference type="InterPro" id="IPR036188">
    <property type="entry name" value="FAD/NAD-bd_sf"/>
</dbReference>
<keyword evidence="2 10" id="KW-0285">Flavoprotein</keyword>
<dbReference type="EC" id="1.14.13.9" evidence="10"/>
<evidence type="ECO:0000256" key="7">
    <source>
        <dbReference type="ARBA" id="ARBA00023033"/>
    </source>
</evidence>
<dbReference type="GO" id="GO:0006569">
    <property type="term" value="P:L-tryptophan catabolic process"/>
    <property type="evidence" value="ECO:0007669"/>
    <property type="project" value="UniProtKB-UniRule"/>
</dbReference>
<evidence type="ECO:0000256" key="4">
    <source>
        <dbReference type="ARBA" id="ARBA00022827"/>
    </source>
</evidence>
<evidence type="ECO:0000256" key="8">
    <source>
        <dbReference type="ARBA" id="ARBA00023128"/>
    </source>
</evidence>
<keyword evidence="6 10" id="KW-0560">Oxidoreductase</keyword>
<dbReference type="InterPro" id="IPR027545">
    <property type="entry name" value="Kynurenine_monooxygenase"/>
</dbReference>
<evidence type="ECO:0000256" key="6">
    <source>
        <dbReference type="ARBA" id="ARBA00023002"/>
    </source>
</evidence>
<evidence type="ECO:0000256" key="3">
    <source>
        <dbReference type="ARBA" id="ARBA00022642"/>
    </source>
</evidence>
<keyword evidence="3 10" id="KW-0662">Pyridine nucleotide biosynthesis</keyword>
<dbReference type="OMA" id="YHELQEG"/>
<keyword evidence="10 11" id="KW-0472">Membrane</keyword>
<comment type="subcellular location">
    <subcellularLocation>
        <location evidence="10">Mitochondrion outer membrane</location>
    </subcellularLocation>
</comment>
<dbReference type="FunFam" id="3.50.50.60:FF:000129">
    <property type="entry name" value="Kynurenine 3-monooxygenase"/>
    <property type="match status" value="1"/>
</dbReference>
<evidence type="ECO:0000256" key="11">
    <source>
        <dbReference type="SAM" id="Phobius"/>
    </source>
</evidence>
<reference evidence="13" key="1">
    <citation type="submission" date="2016-04" db="EMBL/GenBank/DDBJ databases">
        <authorList>
            <person name="Evans L.H."/>
            <person name="Alamgir A."/>
            <person name="Owens N."/>
            <person name="Weber N.D."/>
            <person name="Virtaneva K."/>
            <person name="Barbian K."/>
            <person name="Babar A."/>
            <person name="Rosenke K."/>
        </authorList>
    </citation>
    <scope>NUCLEOTIDE SEQUENCE [LARGE SCALE GENOMIC DNA]</scope>
    <source>
        <strain evidence="13">CBS 101.48</strain>
    </source>
</reference>
<dbReference type="OrthoDB" id="10053569at2759"/>
<keyword evidence="8 10" id="KW-0496">Mitochondrion</keyword>
<comment type="similarity">
    <text evidence="10">Belongs to the aromatic-ring hydroxylase family. KMO subfamily.</text>
</comment>
<organism evidence="13">
    <name type="scientific">Absidia glauca</name>
    <name type="common">Pin mould</name>
    <dbReference type="NCBI Taxonomy" id="4829"/>
    <lineage>
        <taxon>Eukaryota</taxon>
        <taxon>Fungi</taxon>
        <taxon>Fungi incertae sedis</taxon>
        <taxon>Mucoromycota</taxon>
        <taxon>Mucoromycotina</taxon>
        <taxon>Mucoromycetes</taxon>
        <taxon>Mucorales</taxon>
        <taxon>Cunninghamellaceae</taxon>
        <taxon>Absidia</taxon>
    </lineage>
</organism>
<dbReference type="UniPathway" id="UPA00253">
    <property type="reaction ID" value="UER00328"/>
</dbReference>
<dbReference type="InterPro" id="IPR002938">
    <property type="entry name" value="FAD-bd"/>
</dbReference>
<accession>A0A168P0J2</accession>
<keyword evidence="4 10" id="KW-0274">FAD</keyword>
<evidence type="ECO:0000256" key="1">
    <source>
        <dbReference type="ARBA" id="ARBA00001974"/>
    </source>
</evidence>
<sequence length="557" mass="61735">MSETKIATVAIIGGGLVGSLNAIYFANRGWKVDLYELRPDMRLPEQKKLQRGKSINLALSERGLSALRATGLDLETVILDSAVPMHSRMVHLGKEGRQMSQPYSIHGEHINAVDRARLNELLLDQAEKMSNVTIYFEHQLHQADLKKGSMVFFQGETKSEVTKYADLIVGADGAYSKMRAQMMRKIRMDYQQQYIDTGYCELYMPPVMVNDQPHYALDPNHLHIWPRHTHMLIALPNPDKSFTCTLFMPFDMFENVSSKQKLIAFFQENFNDAIPLIGEDRLVDDYFSNPRGALITVKTSPHHYSDKAVIVGDAAHAMVPFYGQGMNCGFQDIQVFHKVLDAHNIKPTVHNNSISGLATALAAYSDERVKDAHAICDLAMYNHYEMRSAVTSTRFLARKKLEGWIHLYLPKLITPLYSMVSFSTLPYSQAIRRWHQQSFWLNVVLGAAAVTTTSATAWVVYRMVRGPPSPPPRQSSAAISGAVSSGLKTAANVANTSVQSIGSLASSAANAANTSVQSIGSMASSAGSSLGINQNTVNQLHDQVKSAAGYATSWFWK</sequence>
<dbReference type="GO" id="GO:0034354">
    <property type="term" value="P:'de novo' NAD+ biosynthetic process from L-tryptophan"/>
    <property type="evidence" value="ECO:0007669"/>
    <property type="project" value="UniProtKB-UniRule"/>
</dbReference>
<dbReference type="Proteomes" id="UP000078561">
    <property type="component" value="Unassembled WGS sequence"/>
</dbReference>
<name>A0A168P0J2_ABSGL</name>
<dbReference type="GO" id="GO:0004502">
    <property type="term" value="F:kynurenine 3-monooxygenase activity"/>
    <property type="evidence" value="ECO:0007669"/>
    <property type="project" value="UniProtKB-UniRule"/>
</dbReference>
<dbReference type="GO" id="GO:0019805">
    <property type="term" value="P:quinolinate biosynthetic process"/>
    <property type="evidence" value="ECO:0007669"/>
    <property type="project" value="UniProtKB-UniRule"/>
</dbReference>
<dbReference type="Pfam" id="PF01494">
    <property type="entry name" value="FAD_binding_3"/>
    <property type="match status" value="1"/>
</dbReference>
<dbReference type="HAMAP" id="MF_01971">
    <property type="entry name" value="Kynurenine_monooxygenase"/>
    <property type="match status" value="1"/>
</dbReference>
<feature type="transmembrane region" description="Helical" evidence="11">
    <location>
        <begin position="6"/>
        <end position="26"/>
    </location>
</feature>
<evidence type="ECO:0000256" key="5">
    <source>
        <dbReference type="ARBA" id="ARBA00022857"/>
    </source>
</evidence>
<protein>
    <recommendedName>
        <fullName evidence="10">Kynurenine 3-monooxygenase</fullName>
        <ecNumber evidence="10">1.14.13.9</ecNumber>
    </recommendedName>
    <alternativeName>
        <fullName evidence="10">Biosynthesis of nicotinic acid protein 4</fullName>
    </alternativeName>
    <alternativeName>
        <fullName evidence="10">Kynurenine 3-hydroxylase</fullName>
    </alternativeName>
</protein>
<keyword evidence="11" id="KW-0812">Transmembrane</keyword>
<evidence type="ECO:0000313" key="14">
    <source>
        <dbReference type="Proteomes" id="UP000078561"/>
    </source>
</evidence>
<gene>
    <name evidence="13" type="primary">ABSGL_07298.1 scaffold 8717</name>
    <name evidence="10" type="synonym">BNA4</name>
</gene>
<dbReference type="STRING" id="4829.A0A168P0J2"/>
<dbReference type="PANTHER" id="PTHR46028:SF2">
    <property type="entry name" value="KYNURENINE 3-MONOOXYGENASE"/>
    <property type="match status" value="1"/>
</dbReference>
<comment type="pathway">
    <text evidence="10">Cofactor biosynthesis; NAD(+) biosynthesis; quinolinate from L-kynurenine: step 1/3.</text>
</comment>
<keyword evidence="5 10" id="KW-0521">NADP</keyword>
<evidence type="ECO:0000256" key="9">
    <source>
        <dbReference type="ARBA" id="ARBA00047818"/>
    </source>
</evidence>
<evidence type="ECO:0000256" key="2">
    <source>
        <dbReference type="ARBA" id="ARBA00022630"/>
    </source>
</evidence>
<dbReference type="InParanoid" id="A0A168P0J2"/>
<dbReference type="SUPFAM" id="SSF51905">
    <property type="entry name" value="FAD/NAD(P)-binding domain"/>
    <property type="match status" value="1"/>
</dbReference>
<keyword evidence="10" id="KW-1000">Mitochondrion outer membrane</keyword>
<dbReference type="AlphaFoldDB" id="A0A168P0J2"/>
<feature type="transmembrane region" description="Helical" evidence="11">
    <location>
        <begin position="408"/>
        <end position="427"/>
    </location>
</feature>
<comment type="cofactor">
    <cofactor evidence="1 10">
        <name>FAD</name>
        <dbReference type="ChEBI" id="CHEBI:57692"/>
    </cofactor>
</comment>
<keyword evidence="14" id="KW-1185">Reference proteome</keyword>
<dbReference type="PRINTS" id="PR00420">
    <property type="entry name" value="RNGMNOXGNASE"/>
</dbReference>